<comment type="caution">
    <text evidence="1">The sequence shown here is derived from an EMBL/GenBank/DDBJ whole genome shotgun (WGS) entry which is preliminary data.</text>
</comment>
<dbReference type="Gene3D" id="3.20.20.140">
    <property type="entry name" value="Metal-dependent hydrolases"/>
    <property type="match status" value="1"/>
</dbReference>
<dbReference type="Pfam" id="PF12228">
    <property type="entry name" value="DUF3604"/>
    <property type="match status" value="2"/>
</dbReference>
<name>A0A368ELB9_9PROT</name>
<reference evidence="1 2" key="1">
    <citation type="journal article" date="2018" name="Microbiome">
        <title>Fine metagenomic profile of the Mediterranean stratified and mixed water columns revealed by assembly and recruitment.</title>
        <authorList>
            <person name="Haro-Moreno J.M."/>
            <person name="Lopez-Perez M."/>
            <person name="De La Torre J.R."/>
            <person name="Picazo A."/>
            <person name="Camacho A."/>
            <person name="Rodriguez-Valera F."/>
        </authorList>
    </citation>
    <scope>NUCLEOTIDE SEQUENCE [LARGE SCALE GENOMIC DNA]</scope>
    <source>
        <strain evidence="1">MED-G50</strain>
    </source>
</reference>
<dbReference type="InterPro" id="IPR022028">
    <property type="entry name" value="DUF3604"/>
</dbReference>
<dbReference type="Proteomes" id="UP000252289">
    <property type="component" value="Unassembled WGS sequence"/>
</dbReference>
<evidence type="ECO:0000313" key="2">
    <source>
        <dbReference type="Proteomes" id="UP000252289"/>
    </source>
</evidence>
<dbReference type="EMBL" id="QOQK01000010">
    <property type="protein sequence ID" value="RCL84627.1"/>
    <property type="molecule type" value="Genomic_DNA"/>
</dbReference>
<organism evidence="1 2">
    <name type="scientific">PS1 clade bacterium</name>
    <dbReference type="NCBI Taxonomy" id="2175152"/>
    <lineage>
        <taxon>Bacteria</taxon>
        <taxon>Pseudomonadati</taxon>
        <taxon>Pseudomonadota</taxon>
        <taxon>Alphaproteobacteria</taxon>
        <taxon>PS1 clade</taxon>
    </lineage>
</organism>
<accession>A0A368ELB9</accession>
<dbReference type="AlphaFoldDB" id="A0A368ELB9"/>
<gene>
    <name evidence="1" type="ORF">DBW64_02975</name>
</gene>
<sequence length="591" mass="67128">MGVLKIISISKYILVLLLILFLHPQNSFAEDKVINEKVLLWGDLHVHSNFSFDAYSFGNTSLGPDKAYEFAKGLPVKAPNGELAQLTTPLDFLLVSDHAEYLGLFLGLEDDDPKLSSSSLGQRWLDYFQSGNQAPISREYVQMIERQKDIELLPEKFNRSAWSKLLGFAERYNEPGVFSALIGFEWTSMIDGDNLHRVVVYRDGMTKAQNMLPFSALDSPDPEDLWKFMGKYEKSTGGQVIAIPHNGNVSNGVMFSDKRVDGSDFNKTYTELRQRWEPLYEVTQVKGDAEAHPYLSPADEYADFETWDQGNLRMEPKDKKMLQGEYARAALKNGLVLSNKYGANPFKFGLVGGTDTHNALSTSDDENFYGKFVDSLPGEERTSSSMGDRLWDNWRLSASGYTAVWAERNTRDSIFDALKRKEVYATSGPRIFLKFFGGWDYVKEDLDKTELFSRTAYENGVPMGGSLANNNDKSKPKFIFKASKDPRGNKIEKFQIVKGWLDENGQPKEKVFTVMKTNDGKGQDNFVGIWDDPDFSINQKAFYYARVLEVPSKRWSTYDKERFGVSLDPEIPTLIRERAYSSPIWFEPSGK</sequence>
<protein>
    <submittedName>
        <fullName evidence="1">DUF3604 domain-containing protein</fullName>
    </submittedName>
</protein>
<evidence type="ECO:0000313" key="1">
    <source>
        <dbReference type="EMBL" id="RCL84627.1"/>
    </source>
</evidence>
<proteinExistence type="predicted"/>